<comment type="subcellular location">
    <subcellularLocation>
        <location evidence="1">Membrane</location>
        <topology evidence="1">Single-pass membrane protein</topology>
    </subcellularLocation>
</comment>
<keyword evidence="6" id="KW-0175">Coiled coil</keyword>
<evidence type="ECO:0000256" key="2">
    <source>
        <dbReference type="ARBA" id="ARBA00009477"/>
    </source>
</evidence>
<evidence type="ECO:0000256" key="6">
    <source>
        <dbReference type="SAM" id="Coils"/>
    </source>
</evidence>
<dbReference type="InterPro" id="IPR050739">
    <property type="entry name" value="MFP"/>
</dbReference>
<dbReference type="Gene3D" id="2.40.30.170">
    <property type="match status" value="1"/>
</dbReference>
<dbReference type="EMBL" id="NFCY01000018">
    <property type="protein sequence ID" value="OTX50976.1"/>
    <property type="molecule type" value="Genomic_DNA"/>
</dbReference>
<sequence length="373" mass="42771">MKIYNLNEITDSRIIYDKNPPRFMLYIIGIVIILLVTIITWSTYSIKTYVVKGQGIVTTQDKHNIMSPVSGAVEEIHVEEGKKVKKGELLLSLKPVQSNLQIEQLDDQLKYLNERIELLVRAQKNVSRGTNDFDKKKSSELEFYNKLNSLQVKMKEFEVKKITEESLKEQNYNEEQIKDYKNKAINKMEQVKNELLLEVTNEKKQLEIDINKLESQKNALVKSLEEYKIFATEDGKFHLSNKITMGMVIQAGALIGSIADENENLIIELNLPSTERAKVKVQDEVEMVVAGLNQGEYGVIEGEVVSIAEDAIIDEKKESNNIYFKVQIKPKKKFLKGSNDNIVNVSLGMLTEVRIKYEKITYLKYALEQIGIK</sequence>
<dbReference type="Pfam" id="PF25935">
    <property type="entry name" value="BSH_LcnD"/>
    <property type="match status" value="1"/>
</dbReference>
<organism evidence="10 11">
    <name type="scientific">Bacillus thuringiensis serovar sooncheon</name>
    <dbReference type="NCBI Taxonomy" id="180891"/>
    <lineage>
        <taxon>Bacteria</taxon>
        <taxon>Bacillati</taxon>
        <taxon>Bacillota</taxon>
        <taxon>Bacilli</taxon>
        <taxon>Bacillales</taxon>
        <taxon>Bacillaceae</taxon>
        <taxon>Bacillus</taxon>
        <taxon>Bacillus cereus group</taxon>
    </lineage>
</organism>
<keyword evidence="5 7" id="KW-0472">Membrane</keyword>
<comment type="similarity">
    <text evidence="2">Belongs to the membrane fusion protein (MFP) (TC 8.A.1) family.</text>
</comment>
<evidence type="ECO:0000313" key="11">
    <source>
        <dbReference type="Proteomes" id="UP000194733"/>
    </source>
</evidence>
<dbReference type="SUPFAM" id="SSF111369">
    <property type="entry name" value="HlyD-like secretion proteins"/>
    <property type="match status" value="1"/>
</dbReference>
<evidence type="ECO:0000256" key="1">
    <source>
        <dbReference type="ARBA" id="ARBA00004167"/>
    </source>
</evidence>
<feature type="domain" description="LcnD-like barrel-sandwich hybrid" evidence="8">
    <location>
        <begin position="64"/>
        <end position="258"/>
    </location>
</feature>
<proteinExistence type="inferred from homology"/>
<evidence type="ECO:0000259" key="8">
    <source>
        <dbReference type="Pfam" id="PF25935"/>
    </source>
</evidence>
<dbReference type="Proteomes" id="UP000194733">
    <property type="component" value="Unassembled WGS sequence"/>
</dbReference>
<dbReference type="InterPro" id="IPR058786">
    <property type="entry name" value="BSH_LcnD"/>
</dbReference>
<dbReference type="PRINTS" id="PR01490">
    <property type="entry name" value="RTXTOXIND"/>
</dbReference>
<keyword evidence="4 7" id="KW-1133">Transmembrane helix</keyword>
<dbReference type="Gene3D" id="2.40.50.100">
    <property type="match status" value="1"/>
</dbReference>
<protein>
    <submittedName>
        <fullName evidence="10">Bacteriocin ABC transporter</fullName>
    </submittedName>
</protein>
<evidence type="ECO:0000256" key="7">
    <source>
        <dbReference type="SAM" id="Phobius"/>
    </source>
</evidence>
<feature type="domain" description="AprE-like beta-barrel" evidence="9">
    <location>
        <begin position="265"/>
        <end position="356"/>
    </location>
</feature>
<accession>A0A9Q5X5P0</accession>
<dbReference type="InterPro" id="IPR058982">
    <property type="entry name" value="Beta-barrel_AprE"/>
</dbReference>
<dbReference type="PANTHER" id="PTHR30386">
    <property type="entry name" value="MEMBRANE FUSION SUBUNIT OF EMRAB-TOLC MULTIDRUG EFFLUX PUMP"/>
    <property type="match status" value="1"/>
</dbReference>
<evidence type="ECO:0000256" key="3">
    <source>
        <dbReference type="ARBA" id="ARBA00022692"/>
    </source>
</evidence>
<keyword evidence="3 7" id="KW-0812">Transmembrane</keyword>
<gene>
    <name evidence="10" type="ORF">BK724_05205</name>
</gene>
<evidence type="ECO:0000313" key="10">
    <source>
        <dbReference type="EMBL" id="OTX50976.1"/>
    </source>
</evidence>
<evidence type="ECO:0000259" key="9">
    <source>
        <dbReference type="Pfam" id="PF26002"/>
    </source>
</evidence>
<evidence type="ECO:0000256" key="4">
    <source>
        <dbReference type="ARBA" id="ARBA00022989"/>
    </source>
</evidence>
<dbReference type="AlphaFoldDB" id="A0A9Q5X5P0"/>
<name>A0A9Q5X5P0_BACTU</name>
<comment type="caution">
    <text evidence="10">The sequence shown here is derived from an EMBL/GenBank/DDBJ whole genome shotgun (WGS) entry which is preliminary data.</text>
</comment>
<evidence type="ECO:0000256" key="5">
    <source>
        <dbReference type="ARBA" id="ARBA00023136"/>
    </source>
</evidence>
<reference evidence="10 11" key="1">
    <citation type="submission" date="2016-10" db="EMBL/GenBank/DDBJ databases">
        <title>Comparative genomics of Bacillus thuringiensis reveals a path to pathogens against multiple invertebrate hosts.</title>
        <authorList>
            <person name="Zheng J."/>
            <person name="Gao Q."/>
            <person name="Liu H."/>
            <person name="Peng D."/>
            <person name="Ruan L."/>
            <person name="Sun M."/>
        </authorList>
    </citation>
    <scope>NUCLEOTIDE SEQUENCE [LARGE SCALE GENOMIC DNA]</scope>
    <source>
        <strain evidence="10">BGSC 4BB1</strain>
    </source>
</reference>
<feature type="coiled-coil region" evidence="6">
    <location>
        <begin position="174"/>
        <end position="223"/>
    </location>
</feature>
<dbReference type="Pfam" id="PF26002">
    <property type="entry name" value="Beta-barrel_AprE"/>
    <property type="match status" value="1"/>
</dbReference>
<feature type="transmembrane region" description="Helical" evidence="7">
    <location>
        <begin position="23"/>
        <end position="44"/>
    </location>
</feature>
<dbReference type="PANTHER" id="PTHR30386:SF26">
    <property type="entry name" value="TRANSPORT PROTEIN COMB"/>
    <property type="match status" value="1"/>
</dbReference>
<dbReference type="RefSeq" id="WP_065211966.1">
    <property type="nucleotide sequence ID" value="NZ_NFCY01000018.1"/>
</dbReference>
<dbReference type="GO" id="GO:0016020">
    <property type="term" value="C:membrane"/>
    <property type="evidence" value="ECO:0007669"/>
    <property type="project" value="UniProtKB-SubCell"/>
</dbReference>